<reference evidence="2" key="1">
    <citation type="journal article" date="2023" name="Mol. Phylogenet. Evol.">
        <title>Genome-scale phylogeny and comparative genomics of the fungal order Sordariales.</title>
        <authorList>
            <person name="Hensen N."/>
            <person name="Bonometti L."/>
            <person name="Westerberg I."/>
            <person name="Brannstrom I.O."/>
            <person name="Guillou S."/>
            <person name="Cros-Aarteil S."/>
            <person name="Calhoun S."/>
            <person name="Haridas S."/>
            <person name="Kuo A."/>
            <person name="Mondo S."/>
            <person name="Pangilinan J."/>
            <person name="Riley R."/>
            <person name="LaButti K."/>
            <person name="Andreopoulos B."/>
            <person name="Lipzen A."/>
            <person name="Chen C."/>
            <person name="Yan M."/>
            <person name="Daum C."/>
            <person name="Ng V."/>
            <person name="Clum A."/>
            <person name="Steindorff A."/>
            <person name="Ohm R.A."/>
            <person name="Martin F."/>
            <person name="Silar P."/>
            <person name="Natvig D.O."/>
            <person name="Lalanne C."/>
            <person name="Gautier V."/>
            <person name="Ament-Velasquez S.L."/>
            <person name="Kruys A."/>
            <person name="Hutchinson M.I."/>
            <person name="Powell A.J."/>
            <person name="Barry K."/>
            <person name="Miller A.N."/>
            <person name="Grigoriev I.V."/>
            <person name="Debuchy R."/>
            <person name="Gladieux P."/>
            <person name="Hiltunen Thoren M."/>
            <person name="Johannesson H."/>
        </authorList>
    </citation>
    <scope>NUCLEOTIDE SEQUENCE</scope>
    <source>
        <strain evidence="2">CBS 118394</strain>
    </source>
</reference>
<evidence type="ECO:0000256" key="1">
    <source>
        <dbReference type="SAM" id="MobiDB-lite"/>
    </source>
</evidence>
<protein>
    <submittedName>
        <fullName evidence="2">Uncharacterized protein</fullName>
    </submittedName>
</protein>
<comment type="caution">
    <text evidence="2">The sequence shown here is derived from an EMBL/GenBank/DDBJ whole genome shotgun (WGS) entry which is preliminary data.</text>
</comment>
<name>A0AAE0ICX4_9PEZI</name>
<evidence type="ECO:0000313" key="3">
    <source>
        <dbReference type="Proteomes" id="UP001283341"/>
    </source>
</evidence>
<dbReference type="Proteomes" id="UP001283341">
    <property type="component" value="Unassembled WGS sequence"/>
</dbReference>
<dbReference type="AlphaFoldDB" id="A0AAE0ICX4"/>
<dbReference type="EMBL" id="JAUEDM010000003">
    <property type="protein sequence ID" value="KAK3322809.1"/>
    <property type="molecule type" value="Genomic_DNA"/>
</dbReference>
<organism evidence="2 3">
    <name type="scientific">Apodospora peruviana</name>
    <dbReference type="NCBI Taxonomy" id="516989"/>
    <lineage>
        <taxon>Eukaryota</taxon>
        <taxon>Fungi</taxon>
        <taxon>Dikarya</taxon>
        <taxon>Ascomycota</taxon>
        <taxon>Pezizomycotina</taxon>
        <taxon>Sordariomycetes</taxon>
        <taxon>Sordariomycetidae</taxon>
        <taxon>Sordariales</taxon>
        <taxon>Lasiosphaeriaceae</taxon>
        <taxon>Apodospora</taxon>
    </lineage>
</organism>
<feature type="region of interest" description="Disordered" evidence="1">
    <location>
        <begin position="86"/>
        <end position="116"/>
    </location>
</feature>
<gene>
    <name evidence="2" type="ORF">B0H66DRAFT_215148</name>
</gene>
<evidence type="ECO:0000313" key="2">
    <source>
        <dbReference type="EMBL" id="KAK3322809.1"/>
    </source>
</evidence>
<reference evidence="2" key="2">
    <citation type="submission" date="2023-06" db="EMBL/GenBank/DDBJ databases">
        <authorList>
            <consortium name="Lawrence Berkeley National Laboratory"/>
            <person name="Haridas S."/>
            <person name="Hensen N."/>
            <person name="Bonometti L."/>
            <person name="Westerberg I."/>
            <person name="Brannstrom I.O."/>
            <person name="Guillou S."/>
            <person name="Cros-Aarteil S."/>
            <person name="Calhoun S."/>
            <person name="Kuo A."/>
            <person name="Mondo S."/>
            <person name="Pangilinan J."/>
            <person name="Riley R."/>
            <person name="Labutti K."/>
            <person name="Andreopoulos B."/>
            <person name="Lipzen A."/>
            <person name="Chen C."/>
            <person name="Yanf M."/>
            <person name="Daum C."/>
            <person name="Ng V."/>
            <person name="Clum A."/>
            <person name="Steindorff A."/>
            <person name="Ohm R."/>
            <person name="Martin F."/>
            <person name="Silar P."/>
            <person name="Natvig D."/>
            <person name="Lalanne C."/>
            <person name="Gautier V."/>
            <person name="Ament-Velasquez S.L."/>
            <person name="Kruys A."/>
            <person name="Hutchinson M.I."/>
            <person name="Powell A.J."/>
            <person name="Barry K."/>
            <person name="Miller A.N."/>
            <person name="Grigoriev I.V."/>
            <person name="Debuchy R."/>
            <person name="Gladieux P."/>
            <person name="Thoren M.H."/>
            <person name="Johannesson H."/>
        </authorList>
    </citation>
    <scope>NUCLEOTIDE SEQUENCE</scope>
    <source>
        <strain evidence="2">CBS 118394</strain>
    </source>
</reference>
<keyword evidence="3" id="KW-1185">Reference proteome</keyword>
<sequence length="174" mass="19193">MYLLAVIQYPGVPDQRSPCCRLTLLRSAGWRLEIFGAGASPTSRILDALIGWIGGIGVAWLNSTVGALEGIRNFWAQSPLKRKPPCGPWSAVRAGRRERTRDAVAQSESSGSVGPGRGAAVSDLTFFDGVRLKSCLHFPINFDARGLRRCRRTKDYHSLPRTSLHDSFRTLLRN</sequence>
<proteinExistence type="predicted"/>
<accession>A0AAE0ICX4</accession>